<dbReference type="PANTHER" id="PTHR45436">
    <property type="entry name" value="SENSOR HISTIDINE KINASE YKOH"/>
    <property type="match status" value="1"/>
</dbReference>
<evidence type="ECO:0000256" key="7">
    <source>
        <dbReference type="ARBA" id="ARBA00022777"/>
    </source>
</evidence>
<reference evidence="15" key="1">
    <citation type="journal article" date="2019" name="Int. J. Syst. Evol. Microbiol.">
        <title>The Global Catalogue of Microorganisms (GCM) 10K type strain sequencing project: providing services to taxonomists for standard genome sequencing and annotation.</title>
        <authorList>
            <consortium name="The Broad Institute Genomics Platform"/>
            <consortium name="The Broad Institute Genome Sequencing Center for Infectious Disease"/>
            <person name="Wu L."/>
            <person name="Ma J."/>
        </authorList>
    </citation>
    <scope>NUCLEOTIDE SEQUENCE [LARGE SCALE GENOMIC DNA]</scope>
    <source>
        <strain evidence="15">JCM 3325</strain>
    </source>
</reference>
<dbReference type="GO" id="GO:0016301">
    <property type="term" value="F:kinase activity"/>
    <property type="evidence" value="ECO:0007669"/>
    <property type="project" value="UniProtKB-KW"/>
</dbReference>
<evidence type="ECO:0000256" key="5">
    <source>
        <dbReference type="ARBA" id="ARBA00022679"/>
    </source>
</evidence>
<keyword evidence="10" id="KW-0472">Membrane</keyword>
<dbReference type="CDD" id="cd00075">
    <property type="entry name" value="HATPase"/>
    <property type="match status" value="1"/>
</dbReference>
<evidence type="ECO:0000256" key="10">
    <source>
        <dbReference type="ARBA" id="ARBA00023136"/>
    </source>
</evidence>
<keyword evidence="15" id="KW-1185">Reference proteome</keyword>
<keyword evidence="8" id="KW-1133">Transmembrane helix</keyword>
<name>A0ABP5XEB2_9ACTN</name>
<evidence type="ECO:0000256" key="2">
    <source>
        <dbReference type="ARBA" id="ARBA00004236"/>
    </source>
</evidence>
<dbReference type="Pfam" id="PF00672">
    <property type="entry name" value="HAMP"/>
    <property type="match status" value="1"/>
</dbReference>
<evidence type="ECO:0000256" key="1">
    <source>
        <dbReference type="ARBA" id="ARBA00000085"/>
    </source>
</evidence>
<evidence type="ECO:0000256" key="11">
    <source>
        <dbReference type="SAM" id="MobiDB-lite"/>
    </source>
</evidence>
<organism evidence="14 15">
    <name type="scientific">Actinomadura vinacea</name>
    <dbReference type="NCBI Taxonomy" id="115336"/>
    <lineage>
        <taxon>Bacteria</taxon>
        <taxon>Bacillati</taxon>
        <taxon>Actinomycetota</taxon>
        <taxon>Actinomycetes</taxon>
        <taxon>Streptosporangiales</taxon>
        <taxon>Thermomonosporaceae</taxon>
        <taxon>Actinomadura</taxon>
    </lineage>
</organism>
<dbReference type="InterPro" id="IPR036890">
    <property type="entry name" value="HATPase_C_sf"/>
</dbReference>
<dbReference type="EC" id="2.7.13.3" evidence="3"/>
<dbReference type="SUPFAM" id="SSF55874">
    <property type="entry name" value="ATPase domain of HSP90 chaperone/DNA topoisomerase II/histidine kinase"/>
    <property type="match status" value="1"/>
</dbReference>
<dbReference type="SUPFAM" id="SSF158472">
    <property type="entry name" value="HAMP domain-like"/>
    <property type="match status" value="1"/>
</dbReference>
<dbReference type="InterPro" id="IPR003594">
    <property type="entry name" value="HATPase_dom"/>
</dbReference>
<keyword evidence="5" id="KW-0808">Transferase</keyword>
<evidence type="ECO:0000256" key="6">
    <source>
        <dbReference type="ARBA" id="ARBA00022692"/>
    </source>
</evidence>
<protein>
    <recommendedName>
        <fullName evidence="3">histidine kinase</fullName>
        <ecNumber evidence="3">2.7.13.3</ecNumber>
    </recommendedName>
</protein>
<keyword evidence="9" id="KW-0902">Two-component regulatory system</keyword>
<evidence type="ECO:0000259" key="12">
    <source>
        <dbReference type="PROSITE" id="PS50109"/>
    </source>
</evidence>
<dbReference type="EMBL" id="BAAARW010000038">
    <property type="protein sequence ID" value="GAA2450812.1"/>
    <property type="molecule type" value="Genomic_DNA"/>
</dbReference>
<feature type="region of interest" description="Disordered" evidence="11">
    <location>
        <begin position="456"/>
        <end position="480"/>
    </location>
</feature>
<dbReference type="CDD" id="cd06225">
    <property type="entry name" value="HAMP"/>
    <property type="match status" value="1"/>
</dbReference>
<dbReference type="Pfam" id="PF00512">
    <property type="entry name" value="HisKA"/>
    <property type="match status" value="1"/>
</dbReference>
<proteinExistence type="predicted"/>
<dbReference type="PROSITE" id="PS50885">
    <property type="entry name" value="HAMP"/>
    <property type="match status" value="1"/>
</dbReference>
<keyword evidence="6" id="KW-0812">Transmembrane</keyword>
<dbReference type="Pfam" id="PF02518">
    <property type="entry name" value="HATPase_c"/>
    <property type="match status" value="1"/>
</dbReference>
<keyword evidence="4" id="KW-0597">Phosphoprotein</keyword>
<feature type="domain" description="HAMP" evidence="13">
    <location>
        <begin position="199"/>
        <end position="251"/>
    </location>
</feature>
<dbReference type="InterPro" id="IPR003660">
    <property type="entry name" value="HAMP_dom"/>
</dbReference>
<dbReference type="RefSeq" id="WP_344596548.1">
    <property type="nucleotide sequence ID" value="NZ_BAAARW010000038.1"/>
</dbReference>
<dbReference type="SMART" id="SM00387">
    <property type="entry name" value="HATPase_c"/>
    <property type="match status" value="1"/>
</dbReference>
<dbReference type="SMART" id="SM00304">
    <property type="entry name" value="HAMP"/>
    <property type="match status" value="1"/>
</dbReference>
<dbReference type="InterPro" id="IPR036097">
    <property type="entry name" value="HisK_dim/P_sf"/>
</dbReference>
<accession>A0ABP5XEB2</accession>
<evidence type="ECO:0000256" key="9">
    <source>
        <dbReference type="ARBA" id="ARBA00023012"/>
    </source>
</evidence>
<dbReference type="InterPro" id="IPR005467">
    <property type="entry name" value="His_kinase_dom"/>
</dbReference>
<dbReference type="PROSITE" id="PS50109">
    <property type="entry name" value="HIS_KIN"/>
    <property type="match status" value="1"/>
</dbReference>
<feature type="compositionally biased region" description="Basic and acidic residues" evidence="11">
    <location>
        <begin position="467"/>
        <end position="480"/>
    </location>
</feature>
<evidence type="ECO:0000313" key="15">
    <source>
        <dbReference type="Proteomes" id="UP001501231"/>
    </source>
</evidence>
<evidence type="ECO:0000256" key="8">
    <source>
        <dbReference type="ARBA" id="ARBA00022989"/>
    </source>
</evidence>
<dbReference type="Gene3D" id="1.10.287.130">
    <property type="match status" value="1"/>
</dbReference>
<sequence>MTADRPGVSARMRILLWLVAVMAVALGSVGLVVRAVLIAEVEGDGNQLLEQEAREFQRFARVGRDPDTGRPFADAGRLLFTHLSRQHADDDEILLGVMSDGRILRQDREGPYNLPDDAAVMRRILAAPGPSGRTGSPAGEIRWAKVETAAAGGGRPATFVIAYFIERDFAEVGRMMRVMGGVSGAALLCGAGIGWIVSGRILAPVRLVRRTAAEITEQDLARRIPVRRRDDVGELAATFNAMLDRLDRAFATQRRFVDDAGHELRTPITIVRGHLELMGDDPVEREETVRLVTDELDRMSRIVEDLLLLAKAERPDFVQLQWVPVTELTSDIYAKVRALGDREWVLDGIGEGDARVDPQRVTQAVAQLAHNAVQHTRPGDVVRVGSALDDACVRLWVADSGPGVHPDDADRIFERFAHGTATTASGGRRPRTGAGLGLAIVRAIAAGHGGTVRLGGTHGEGATFELDLPRAGRGDGGRGG</sequence>
<keyword evidence="7 14" id="KW-0418">Kinase</keyword>
<dbReference type="InterPro" id="IPR004358">
    <property type="entry name" value="Sig_transdc_His_kin-like_C"/>
</dbReference>
<evidence type="ECO:0000256" key="3">
    <source>
        <dbReference type="ARBA" id="ARBA00012438"/>
    </source>
</evidence>
<dbReference type="CDD" id="cd00082">
    <property type="entry name" value="HisKA"/>
    <property type="match status" value="1"/>
</dbReference>
<dbReference type="Gene3D" id="6.10.340.10">
    <property type="match status" value="1"/>
</dbReference>
<evidence type="ECO:0000256" key="4">
    <source>
        <dbReference type="ARBA" id="ARBA00022553"/>
    </source>
</evidence>
<comment type="subcellular location">
    <subcellularLocation>
        <location evidence="2">Cell membrane</location>
    </subcellularLocation>
</comment>
<dbReference type="InterPro" id="IPR003661">
    <property type="entry name" value="HisK_dim/P_dom"/>
</dbReference>
<feature type="domain" description="Histidine kinase" evidence="12">
    <location>
        <begin position="259"/>
        <end position="472"/>
    </location>
</feature>
<dbReference type="InterPro" id="IPR050428">
    <property type="entry name" value="TCS_sensor_his_kinase"/>
</dbReference>
<dbReference type="PANTHER" id="PTHR45436:SF5">
    <property type="entry name" value="SENSOR HISTIDINE KINASE TRCS"/>
    <property type="match status" value="1"/>
</dbReference>
<evidence type="ECO:0000313" key="14">
    <source>
        <dbReference type="EMBL" id="GAA2450812.1"/>
    </source>
</evidence>
<evidence type="ECO:0000259" key="13">
    <source>
        <dbReference type="PROSITE" id="PS50885"/>
    </source>
</evidence>
<dbReference type="Gene3D" id="3.30.565.10">
    <property type="entry name" value="Histidine kinase-like ATPase, C-terminal domain"/>
    <property type="match status" value="1"/>
</dbReference>
<comment type="catalytic activity">
    <reaction evidence="1">
        <text>ATP + protein L-histidine = ADP + protein N-phospho-L-histidine.</text>
        <dbReference type="EC" id="2.7.13.3"/>
    </reaction>
</comment>
<dbReference type="PRINTS" id="PR00344">
    <property type="entry name" value="BCTRLSENSOR"/>
</dbReference>
<gene>
    <name evidence="14" type="ORF">GCM10010191_81030</name>
</gene>
<comment type="caution">
    <text evidence="14">The sequence shown here is derived from an EMBL/GenBank/DDBJ whole genome shotgun (WGS) entry which is preliminary data.</text>
</comment>
<dbReference type="Proteomes" id="UP001501231">
    <property type="component" value="Unassembled WGS sequence"/>
</dbReference>
<dbReference type="SMART" id="SM00388">
    <property type="entry name" value="HisKA"/>
    <property type="match status" value="1"/>
</dbReference>
<dbReference type="SUPFAM" id="SSF47384">
    <property type="entry name" value="Homodimeric domain of signal transducing histidine kinase"/>
    <property type="match status" value="1"/>
</dbReference>